<evidence type="ECO:0000313" key="2">
    <source>
        <dbReference type="EMBL" id="CAI0438715.1"/>
    </source>
</evidence>
<dbReference type="InterPro" id="IPR017451">
    <property type="entry name" value="F-box-assoc_interact_dom"/>
</dbReference>
<proteinExistence type="predicted"/>
<reference evidence="2" key="1">
    <citation type="submission" date="2022-08" db="EMBL/GenBank/DDBJ databases">
        <authorList>
            <person name="Gutierrez-Valencia J."/>
        </authorList>
    </citation>
    <scope>NUCLEOTIDE SEQUENCE</scope>
</reference>
<sequence length="395" mass="46001">MYQEFPEDLINDILCRLPIGHWIGRFCCVCKSWRTLFSDPSFFQREKSLDPRPQILINSANNDDERSVYRLYSADTLEPLLPSPVQLPFNAENPLGDDYRFWDRAIRIAGSCNGLICISDGDYDLILWNPATSETKLVPPSPLRPNWNLGAVGFGFDPETEDYRVIRQFMYDDGSWGCSYFSEVYCLRTDSWTKLADDDENGYYLSTYDSQMPQCNKGKLHWWSWKRNPGGEPWSLEFQSFAISSHEFRTVDLRLPSEVDDGCGDLEYLLNEEYMVALFPLRDDARRHVTKSCEVWVLLKYWVPESWTKLFVIASPSIELGIFTFGISRNLKWLILTYHYDGYYDGNEFLIAIRPETGDLRDFHDFDIPTRRFPVTVINYVPSQVCIRDCYAVSS</sequence>
<organism evidence="2 3">
    <name type="scientific">Linum tenue</name>
    <dbReference type="NCBI Taxonomy" id="586396"/>
    <lineage>
        <taxon>Eukaryota</taxon>
        <taxon>Viridiplantae</taxon>
        <taxon>Streptophyta</taxon>
        <taxon>Embryophyta</taxon>
        <taxon>Tracheophyta</taxon>
        <taxon>Spermatophyta</taxon>
        <taxon>Magnoliopsida</taxon>
        <taxon>eudicotyledons</taxon>
        <taxon>Gunneridae</taxon>
        <taxon>Pentapetalae</taxon>
        <taxon>rosids</taxon>
        <taxon>fabids</taxon>
        <taxon>Malpighiales</taxon>
        <taxon>Linaceae</taxon>
        <taxon>Linum</taxon>
    </lineage>
</organism>
<feature type="domain" description="F-box" evidence="1">
    <location>
        <begin position="1"/>
        <end position="46"/>
    </location>
</feature>
<dbReference type="AlphaFoldDB" id="A0AAV0LX54"/>
<dbReference type="Pfam" id="PF07734">
    <property type="entry name" value="FBA_1"/>
    <property type="match status" value="1"/>
</dbReference>
<evidence type="ECO:0000313" key="3">
    <source>
        <dbReference type="Proteomes" id="UP001154282"/>
    </source>
</evidence>
<gene>
    <name evidence="2" type="ORF">LITE_LOCUS25894</name>
</gene>
<dbReference type="SUPFAM" id="SSF81383">
    <property type="entry name" value="F-box domain"/>
    <property type="match status" value="1"/>
</dbReference>
<dbReference type="PROSITE" id="PS50181">
    <property type="entry name" value="FBOX"/>
    <property type="match status" value="1"/>
</dbReference>
<accession>A0AAV0LX54</accession>
<dbReference type="CDD" id="cd22157">
    <property type="entry name" value="F-box_AtFBW1-like"/>
    <property type="match status" value="1"/>
</dbReference>
<dbReference type="InterPro" id="IPR050796">
    <property type="entry name" value="SCF_F-box_component"/>
</dbReference>
<dbReference type="Gene3D" id="1.20.1280.50">
    <property type="match status" value="1"/>
</dbReference>
<name>A0AAV0LX54_9ROSI</name>
<dbReference type="InterPro" id="IPR036047">
    <property type="entry name" value="F-box-like_dom_sf"/>
</dbReference>
<dbReference type="NCBIfam" id="TIGR01640">
    <property type="entry name" value="F_box_assoc_1"/>
    <property type="match status" value="1"/>
</dbReference>
<comment type="caution">
    <text evidence="2">The sequence shown here is derived from an EMBL/GenBank/DDBJ whole genome shotgun (WGS) entry which is preliminary data.</text>
</comment>
<evidence type="ECO:0000259" key="1">
    <source>
        <dbReference type="PROSITE" id="PS50181"/>
    </source>
</evidence>
<dbReference type="EMBL" id="CAMGYJ010000006">
    <property type="protein sequence ID" value="CAI0438715.1"/>
    <property type="molecule type" value="Genomic_DNA"/>
</dbReference>
<dbReference type="Pfam" id="PF00646">
    <property type="entry name" value="F-box"/>
    <property type="match status" value="1"/>
</dbReference>
<dbReference type="PANTHER" id="PTHR31672:SF13">
    <property type="entry name" value="F-BOX PROTEIN CPR30-LIKE"/>
    <property type="match status" value="1"/>
</dbReference>
<dbReference type="PANTHER" id="PTHR31672">
    <property type="entry name" value="BNACNNG10540D PROTEIN"/>
    <property type="match status" value="1"/>
</dbReference>
<dbReference type="SMART" id="SM00256">
    <property type="entry name" value="FBOX"/>
    <property type="match status" value="1"/>
</dbReference>
<dbReference type="InterPro" id="IPR001810">
    <property type="entry name" value="F-box_dom"/>
</dbReference>
<dbReference type="Proteomes" id="UP001154282">
    <property type="component" value="Unassembled WGS sequence"/>
</dbReference>
<keyword evidence="3" id="KW-1185">Reference proteome</keyword>
<protein>
    <recommendedName>
        <fullName evidence="1">F-box domain-containing protein</fullName>
    </recommendedName>
</protein>
<dbReference type="InterPro" id="IPR006527">
    <property type="entry name" value="F-box-assoc_dom_typ1"/>
</dbReference>